<feature type="transmembrane region" description="Helical" evidence="6">
    <location>
        <begin position="12"/>
        <end position="33"/>
    </location>
</feature>
<dbReference type="OrthoDB" id="9804865at2"/>
<organism evidence="8 9">
    <name type="scientific">Paraburkholderia diazotrophica</name>
    <dbReference type="NCBI Taxonomy" id="667676"/>
    <lineage>
        <taxon>Bacteria</taxon>
        <taxon>Pseudomonadati</taxon>
        <taxon>Pseudomonadota</taxon>
        <taxon>Betaproteobacteria</taxon>
        <taxon>Burkholderiales</taxon>
        <taxon>Burkholderiaceae</taxon>
        <taxon>Paraburkholderia</taxon>
    </lineage>
</organism>
<dbReference type="RefSeq" id="WP_090871296.1">
    <property type="nucleotide sequence ID" value="NZ_FNYE01000029.1"/>
</dbReference>
<evidence type="ECO:0000256" key="6">
    <source>
        <dbReference type="SAM" id="Phobius"/>
    </source>
</evidence>
<evidence type="ECO:0000256" key="1">
    <source>
        <dbReference type="ARBA" id="ARBA00004651"/>
    </source>
</evidence>
<evidence type="ECO:0000256" key="2">
    <source>
        <dbReference type="ARBA" id="ARBA00022475"/>
    </source>
</evidence>
<dbReference type="PANTHER" id="PTHR42920">
    <property type="entry name" value="OS03G0707200 PROTEIN-RELATED"/>
    <property type="match status" value="1"/>
</dbReference>
<dbReference type="PANTHER" id="PTHR42920:SF5">
    <property type="entry name" value="EAMA DOMAIN-CONTAINING PROTEIN"/>
    <property type="match status" value="1"/>
</dbReference>
<comment type="subcellular location">
    <subcellularLocation>
        <location evidence="1">Cell membrane</location>
        <topology evidence="1">Multi-pass membrane protein</topology>
    </subcellularLocation>
</comment>
<reference evidence="9" key="1">
    <citation type="submission" date="2016-10" db="EMBL/GenBank/DDBJ databases">
        <authorList>
            <person name="Varghese N."/>
            <person name="Submissions S."/>
        </authorList>
    </citation>
    <scope>NUCLEOTIDE SEQUENCE [LARGE SCALE GENOMIC DNA]</scope>
    <source>
        <strain evidence="9">LMG 26031</strain>
    </source>
</reference>
<name>A0A1H7DEI9_9BURK</name>
<keyword evidence="9" id="KW-1185">Reference proteome</keyword>
<dbReference type="EMBL" id="FNYE01000029">
    <property type="protein sequence ID" value="SEK00126.1"/>
    <property type="molecule type" value="Genomic_DNA"/>
</dbReference>
<keyword evidence="3 6" id="KW-0812">Transmembrane</keyword>
<dbReference type="SUPFAM" id="SSF103481">
    <property type="entry name" value="Multidrug resistance efflux transporter EmrE"/>
    <property type="match status" value="2"/>
</dbReference>
<keyword evidence="5 6" id="KW-0472">Membrane</keyword>
<protein>
    <submittedName>
        <fullName evidence="8">Permease of the drug/metabolite transporter (DMT) superfamily</fullName>
    </submittedName>
</protein>
<feature type="transmembrane region" description="Helical" evidence="6">
    <location>
        <begin position="280"/>
        <end position="302"/>
    </location>
</feature>
<feature type="transmembrane region" description="Helical" evidence="6">
    <location>
        <begin position="228"/>
        <end position="246"/>
    </location>
</feature>
<feature type="transmembrane region" description="Helical" evidence="6">
    <location>
        <begin position="192"/>
        <end position="213"/>
    </location>
</feature>
<proteinExistence type="predicted"/>
<dbReference type="AlphaFoldDB" id="A0A1H7DEI9"/>
<evidence type="ECO:0000313" key="8">
    <source>
        <dbReference type="EMBL" id="SEK00126.1"/>
    </source>
</evidence>
<dbReference type="InterPro" id="IPR051258">
    <property type="entry name" value="Diverse_Substrate_Transporter"/>
</dbReference>
<feature type="transmembrane region" description="Helical" evidence="6">
    <location>
        <begin position="166"/>
        <end position="185"/>
    </location>
</feature>
<keyword evidence="4 6" id="KW-1133">Transmembrane helix</keyword>
<dbReference type="InterPro" id="IPR037185">
    <property type="entry name" value="EmrE-like"/>
</dbReference>
<dbReference type="Pfam" id="PF00892">
    <property type="entry name" value="EamA"/>
    <property type="match status" value="2"/>
</dbReference>
<evidence type="ECO:0000256" key="4">
    <source>
        <dbReference type="ARBA" id="ARBA00022989"/>
    </source>
</evidence>
<feature type="transmembrane region" description="Helical" evidence="6">
    <location>
        <begin position="253"/>
        <end position="274"/>
    </location>
</feature>
<accession>A0A1H7DEI9</accession>
<keyword evidence="2" id="KW-1003">Cell membrane</keyword>
<feature type="domain" description="EamA" evidence="7">
    <location>
        <begin position="163"/>
        <end position="295"/>
    </location>
</feature>
<gene>
    <name evidence="8" type="ORF">SAMN05192539_102931</name>
</gene>
<evidence type="ECO:0000313" key="9">
    <source>
        <dbReference type="Proteomes" id="UP000198866"/>
    </source>
</evidence>
<feature type="transmembrane region" description="Helical" evidence="6">
    <location>
        <begin position="39"/>
        <end position="60"/>
    </location>
</feature>
<feature type="transmembrane region" description="Helical" evidence="6">
    <location>
        <begin position="110"/>
        <end position="130"/>
    </location>
</feature>
<feature type="transmembrane region" description="Helical" evidence="6">
    <location>
        <begin position="137"/>
        <end position="154"/>
    </location>
</feature>
<dbReference type="Proteomes" id="UP000198866">
    <property type="component" value="Unassembled WGS sequence"/>
</dbReference>
<evidence type="ECO:0000259" key="7">
    <source>
        <dbReference type="Pfam" id="PF00892"/>
    </source>
</evidence>
<evidence type="ECO:0000256" key="5">
    <source>
        <dbReference type="ARBA" id="ARBA00023136"/>
    </source>
</evidence>
<dbReference type="InterPro" id="IPR000620">
    <property type="entry name" value="EamA_dom"/>
</dbReference>
<sequence>MKTATRQHLRANLLMLVAAMIWGSAFVAQRLSLDAIGPFLFTGLRFLLGAVVVLIVWSLARRRKPGIPTETTPAVAVSIGRKLWRDGALLGLLVAVSISCQQIGLQYTKVANAGFISSLYVVIVPLMGVVLRHQTGLGVWLGATLAALGMYFLSVDEHFSILYGDWLQLAGAIVISAQVVLVSRFARRHDPLALALVQFVVCGVVSLVIGLAVDPLRLTDIVRAAPTILYGGALSVGVAYTIQVVAQKDAAPAHAAVIFSMEGVFAALAGWLVLGETLAARAMLGCALMLAGLIVCQVMPMWSGRRQVSPDSAEPA</sequence>
<feature type="domain" description="EamA" evidence="7">
    <location>
        <begin position="11"/>
        <end position="154"/>
    </location>
</feature>
<evidence type="ECO:0000256" key="3">
    <source>
        <dbReference type="ARBA" id="ARBA00022692"/>
    </source>
</evidence>
<dbReference type="GO" id="GO:0005886">
    <property type="term" value="C:plasma membrane"/>
    <property type="evidence" value="ECO:0007669"/>
    <property type="project" value="UniProtKB-SubCell"/>
</dbReference>